<sequence length="169" mass="18647">MGLAQIFQEIHPTPTTKANPFRPSHPSPTQQAVKASKRSFPPVLTRFASFHQRRPAPHLGPTPPATWRSPASPSLLLRLAFSSVPPPPPPLPLRLRLAPPLHTSRYRIEIAGPPAAKLWQNGSSCRWLGTPVLLTLISLHDLGCCNIFAGFFVKQFILEKMENNSCVPN</sequence>
<dbReference type="EMBL" id="CM009753">
    <property type="protein sequence ID" value="PUZ55098.1"/>
    <property type="molecule type" value="Genomic_DNA"/>
</dbReference>
<accession>A0A2T7DHQ2</accession>
<reference evidence="2 3" key="1">
    <citation type="submission" date="2018-04" db="EMBL/GenBank/DDBJ databases">
        <title>WGS assembly of Panicum hallii var. hallii HAL2.</title>
        <authorList>
            <person name="Lovell J."/>
            <person name="Jenkins J."/>
            <person name="Lowry D."/>
            <person name="Mamidi S."/>
            <person name="Sreedasyam A."/>
            <person name="Weng X."/>
            <person name="Barry K."/>
            <person name="Bonette J."/>
            <person name="Campitelli B."/>
            <person name="Daum C."/>
            <person name="Gordon S."/>
            <person name="Gould B."/>
            <person name="Lipzen A."/>
            <person name="MacQueen A."/>
            <person name="Palacio-Mejia J."/>
            <person name="Plott C."/>
            <person name="Shakirov E."/>
            <person name="Shu S."/>
            <person name="Yoshinaga Y."/>
            <person name="Zane M."/>
            <person name="Rokhsar D."/>
            <person name="Grimwood J."/>
            <person name="Schmutz J."/>
            <person name="Juenger T."/>
        </authorList>
    </citation>
    <scope>NUCLEOTIDE SEQUENCE [LARGE SCALE GENOMIC DNA]</scope>
    <source>
        <strain evidence="3">cv. HAL2</strain>
    </source>
</reference>
<evidence type="ECO:0000313" key="2">
    <source>
        <dbReference type="EMBL" id="PUZ55098.1"/>
    </source>
</evidence>
<evidence type="ECO:0000256" key="1">
    <source>
        <dbReference type="SAM" id="MobiDB-lite"/>
    </source>
</evidence>
<dbReference type="STRING" id="1504633.A0A2T7DHQ2"/>
<dbReference type="Gramene" id="PUZ55098">
    <property type="protein sequence ID" value="PUZ55098"/>
    <property type="gene ID" value="GQ55_5G184200"/>
</dbReference>
<feature type="region of interest" description="Disordered" evidence="1">
    <location>
        <begin position="1"/>
        <end position="38"/>
    </location>
</feature>
<evidence type="ECO:0000313" key="3">
    <source>
        <dbReference type="Proteomes" id="UP000244336"/>
    </source>
</evidence>
<keyword evidence="3" id="KW-1185">Reference proteome</keyword>
<dbReference type="AlphaFoldDB" id="A0A2T7DHQ2"/>
<organism evidence="2 3">
    <name type="scientific">Panicum hallii var. hallii</name>
    <dbReference type="NCBI Taxonomy" id="1504633"/>
    <lineage>
        <taxon>Eukaryota</taxon>
        <taxon>Viridiplantae</taxon>
        <taxon>Streptophyta</taxon>
        <taxon>Embryophyta</taxon>
        <taxon>Tracheophyta</taxon>
        <taxon>Spermatophyta</taxon>
        <taxon>Magnoliopsida</taxon>
        <taxon>Liliopsida</taxon>
        <taxon>Poales</taxon>
        <taxon>Poaceae</taxon>
        <taxon>PACMAD clade</taxon>
        <taxon>Panicoideae</taxon>
        <taxon>Panicodae</taxon>
        <taxon>Paniceae</taxon>
        <taxon>Panicinae</taxon>
        <taxon>Panicum</taxon>
        <taxon>Panicum sect. Panicum</taxon>
    </lineage>
</organism>
<name>A0A2T7DHQ2_9POAL</name>
<gene>
    <name evidence="2" type="ORF">GQ55_5G184200</name>
</gene>
<dbReference type="Proteomes" id="UP000244336">
    <property type="component" value="Chromosome 5"/>
</dbReference>
<proteinExistence type="predicted"/>
<protein>
    <submittedName>
        <fullName evidence="2">Uncharacterized protein</fullName>
    </submittedName>
</protein>